<dbReference type="InterPro" id="IPR001926">
    <property type="entry name" value="TrpB-like_PALP"/>
</dbReference>
<comment type="cofactor">
    <cofactor evidence="1">
        <name>pyridoxal 5'-phosphate</name>
        <dbReference type="ChEBI" id="CHEBI:597326"/>
    </cofactor>
</comment>
<dbReference type="GO" id="GO:0008838">
    <property type="term" value="F:diaminopropionate ammonia-lyase activity"/>
    <property type="evidence" value="ECO:0007669"/>
    <property type="project" value="UniProtKB-EC"/>
</dbReference>
<protein>
    <submittedName>
        <fullName evidence="4">Diaminopropionate ammonia-lyase</fullName>
        <ecNumber evidence="4">4.3.1.15</ecNumber>
    </submittedName>
</protein>
<dbReference type="InterPro" id="IPR010081">
    <property type="entry name" value="DiNH2opropionate_NH3_lyase"/>
</dbReference>
<dbReference type="EC" id="4.3.1.15" evidence="4"/>
<reference evidence="4 5" key="1">
    <citation type="submission" date="2019-04" db="EMBL/GenBank/DDBJ databases">
        <title>Phreatobacter aquaticus sp. nov.</title>
        <authorList>
            <person name="Choi A."/>
        </authorList>
    </citation>
    <scope>NUCLEOTIDE SEQUENCE [LARGE SCALE GENOMIC DNA]</scope>
    <source>
        <strain evidence="4 5">KCTC 52518</strain>
    </source>
</reference>
<organism evidence="4 5">
    <name type="scientific">Phreatobacter stygius</name>
    <dbReference type="NCBI Taxonomy" id="1940610"/>
    <lineage>
        <taxon>Bacteria</taxon>
        <taxon>Pseudomonadati</taxon>
        <taxon>Pseudomonadota</taxon>
        <taxon>Alphaproteobacteria</taxon>
        <taxon>Hyphomicrobiales</taxon>
        <taxon>Phreatobacteraceae</taxon>
        <taxon>Phreatobacter</taxon>
    </lineage>
</organism>
<keyword evidence="2" id="KW-0663">Pyridoxal phosphate</keyword>
<evidence type="ECO:0000256" key="2">
    <source>
        <dbReference type="ARBA" id="ARBA00022898"/>
    </source>
</evidence>
<dbReference type="PANTHER" id="PTHR42937:SF1">
    <property type="entry name" value="DIAMINOPROPIONATE AMMONIA-LYASE"/>
    <property type="match status" value="1"/>
</dbReference>
<dbReference type="SUPFAM" id="SSF53686">
    <property type="entry name" value="Tryptophan synthase beta subunit-like PLP-dependent enzymes"/>
    <property type="match status" value="1"/>
</dbReference>
<name>A0A4D7AVI1_9HYPH</name>
<feature type="domain" description="Tryptophan synthase beta chain-like PALP" evidence="3">
    <location>
        <begin position="60"/>
        <end position="347"/>
    </location>
</feature>
<dbReference type="Pfam" id="PF00291">
    <property type="entry name" value="PALP"/>
    <property type="match status" value="1"/>
</dbReference>
<dbReference type="NCBIfam" id="TIGR01747">
    <property type="entry name" value="diampropi_NH3ly"/>
    <property type="match status" value="1"/>
</dbReference>
<dbReference type="NCBIfam" id="NF006058">
    <property type="entry name" value="PRK08206.1"/>
    <property type="match status" value="1"/>
</dbReference>
<dbReference type="InterPro" id="IPR036052">
    <property type="entry name" value="TrpB-like_PALP_sf"/>
</dbReference>
<evidence type="ECO:0000313" key="5">
    <source>
        <dbReference type="Proteomes" id="UP000298781"/>
    </source>
</evidence>
<dbReference type="KEGG" id="pstg:E8M01_05630"/>
<keyword evidence="4" id="KW-0456">Lyase</keyword>
<gene>
    <name evidence="4" type="ORF">E8M01_05630</name>
</gene>
<dbReference type="PANTHER" id="PTHR42937">
    <property type="match status" value="1"/>
</dbReference>
<dbReference type="GO" id="GO:0030170">
    <property type="term" value="F:pyridoxal phosphate binding"/>
    <property type="evidence" value="ECO:0007669"/>
    <property type="project" value="InterPro"/>
</dbReference>
<evidence type="ECO:0000313" key="4">
    <source>
        <dbReference type="EMBL" id="QCI63771.1"/>
    </source>
</evidence>
<evidence type="ECO:0000256" key="1">
    <source>
        <dbReference type="ARBA" id="ARBA00001933"/>
    </source>
</evidence>
<dbReference type="Proteomes" id="UP000298781">
    <property type="component" value="Chromosome"/>
</dbReference>
<dbReference type="Gene3D" id="3.40.50.1100">
    <property type="match status" value="2"/>
</dbReference>
<dbReference type="AlphaFoldDB" id="A0A4D7AVI1"/>
<evidence type="ECO:0000259" key="3">
    <source>
        <dbReference type="Pfam" id="PF00291"/>
    </source>
</evidence>
<accession>A0A4D7AVI1</accession>
<proteinExistence type="predicted"/>
<keyword evidence="5" id="KW-1185">Reference proteome</keyword>
<dbReference type="OrthoDB" id="34584at2"/>
<dbReference type="EMBL" id="CP039690">
    <property type="protein sequence ID" value="QCI63771.1"/>
    <property type="molecule type" value="Genomic_DNA"/>
</dbReference>
<sequence length="393" mass="40631">MRTLSLAALSKAGVIEIAGTGARLLPNPGLDRARVYGADEQAILSLAGAAEACAAIRTWDGYRPTPVHGLAAVARDSGVADVLYKDEGQRFTLKSFKAMGGAYAVERLVKARGTAGLTVTCATDGNHGRAVAWGARRLRVPAVIYVHETVSEGRAKAIEGFGAEVRRVPGNYDDAVRASAEAARANGWTIVSDTSWPGYDVIPRDVMQGYAVLALEAEAQAPMPSHIFVQGGVGGLAAGILSYHWEKRGETRPIIVVVEPAKADCLLQSAVAGRWTAVGGDLDTIMAGLACGEPSELAWALLSPGADAFISIPDERAAEAMRLMAGFGIAAGESGVAGLAGFLAVAADPAARAALKLDAAARVLCFGTEGATDPEIYRAIVGRAPEAVEGRAA</sequence>